<dbReference type="EMBL" id="BMWX01000001">
    <property type="protein sequence ID" value="GGZ15192.1"/>
    <property type="molecule type" value="Genomic_DNA"/>
</dbReference>
<dbReference type="AlphaFoldDB" id="A0A918UJX2"/>
<organism evidence="2 3">
    <name type="scientific">Echinicola pacifica</name>
    <dbReference type="NCBI Taxonomy" id="346377"/>
    <lineage>
        <taxon>Bacteria</taxon>
        <taxon>Pseudomonadati</taxon>
        <taxon>Bacteroidota</taxon>
        <taxon>Cytophagia</taxon>
        <taxon>Cytophagales</taxon>
        <taxon>Cyclobacteriaceae</taxon>
        <taxon>Echinicola</taxon>
    </lineage>
</organism>
<dbReference type="InterPro" id="IPR029044">
    <property type="entry name" value="Nucleotide-diphossugar_trans"/>
</dbReference>
<dbReference type="InterPro" id="IPR025393">
    <property type="entry name" value="DUF4301"/>
</dbReference>
<reference evidence="2" key="1">
    <citation type="journal article" date="2014" name="Int. J. Syst. Evol. Microbiol.">
        <title>Complete genome sequence of Corynebacterium casei LMG S-19264T (=DSM 44701T), isolated from a smear-ripened cheese.</title>
        <authorList>
            <consortium name="US DOE Joint Genome Institute (JGI-PGF)"/>
            <person name="Walter F."/>
            <person name="Albersmeier A."/>
            <person name="Kalinowski J."/>
            <person name="Ruckert C."/>
        </authorList>
    </citation>
    <scope>NUCLEOTIDE SEQUENCE</scope>
    <source>
        <strain evidence="2">KCTC 12368</strain>
    </source>
</reference>
<name>A0A918UJX2_9BACT</name>
<proteinExistence type="predicted"/>
<comment type="caution">
    <text evidence="2">The sequence shown here is derived from an EMBL/GenBank/DDBJ whole genome shotgun (WGS) entry which is preliminary data.</text>
</comment>
<protein>
    <recommendedName>
        <fullName evidence="1">DUF4301 domain-containing protein</fullName>
    </recommendedName>
</protein>
<sequence length="506" mass="56828">MMEEEVKEKISLQGRDPKAIEIQINNFKNGFPFLPIEEPATIGNGIEEVTEEDIASYMADYSSITQDKEMVKFVPASGAATRMFKDLFAYLEAEDQSLASNSFVDKFITNLKSFAFYEDLKAAISADGKSLDSLLEQKDYPAIVGYLLQDEGLGYGKLPKGLLKFHNYDTGSRTPVYEHFIEGLHYSLGKGNTVRLHFTVSPEHQENFEAKVAELKAKLEAQEGAKFEVSFSQQKKSTDTIAVNMDNTPFEDANGEILFRPAGHGALLENLNEIDADLIFIKNIDNVVPDKMKEITHKYKVVLSSILINNQEKLFSLINALQDDPSDEIIHESAVLLENKLGLRLPPNFKTQDRVEKINYLITKLDRPLRVCGMVENTGEPGGGPFWVSEKDGSMSLQIGETAQLDLNDNKVAKIFRSSSHFNPTDLVCGVKNYKGKKFDLMKYRDPETGFITQKSKDGKDLKAQELPGLWNGSMANWNTIFVEVPLDTFNPVKTINDLLREEHQS</sequence>
<evidence type="ECO:0000259" key="1">
    <source>
        <dbReference type="Pfam" id="PF14134"/>
    </source>
</evidence>
<dbReference type="RefSeq" id="WP_018474355.1">
    <property type="nucleotide sequence ID" value="NZ_BMWX01000001.1"/>
</dbReference>
<reference evidence="2" key="2">
    <citation type="submission" date="2020-09" db="EMBL/GenBank/DDBJ databases">
        <authorList>
            <person name="Sun Q."/>
            <person name="Kim S."/>
        </authorList>
    </citation>
    <scope>NUCLEOTIDE SEQUENCE</scope>
    <source>
        <strain evidence="2">KCTC 12368</strain>
    </source>
</reference>
<evidence type="ECO:0000313" key="2">
    <source>
        <dbReference type="EMBL" id="GGZ15192.1"/>
    </source>
</evidence>
<keyword evidence="3" id="KW-1185">Reference proteome</keyword>
<feature type="domain" description="DUF4301" evidence="1">
    <location>
        <begin position="5"/>
        <end position="505"/>
    </location>
</feature>
<accession>A0A918UJX2</accession>
<gene>
    <name evidence="2" type="ORF">GCM10007049_04060</name>
</gene>
<dbReference type="Proteomes" id="UP000619457">
    <property type="component" value="Unassembled WGS sequence"/>
</dbReference>
<evidence type="ECO:0000313" key="3">
    <source>
        <dbReference type="Proteomes" id="UP000619457"/>
    </source>
</evidence>
<dbReference type="SUPFAM" id="SSF53448">
    <property type="entry name" value="Nucleotide-diphospho-sugar transferases"/>
    <property type="match status" value="1"/>
</dbReference>
<dbReference type="Pfam" id="PF14134">
    <property type="entry name" value="DUF4301"/>
    <property type="match status" value="1"/>
</dbReference>